<evidence type="ECO:0000313" key="2">
    <source>
        <dbReference type="Proteomes" id="UP000789901"/>
    </source>
</evidence>
<evidence type="ECO:0000313" key="1">
    <source>
        <dbReference type="EMBL" id="CAG8832404.1"/>
    </source>
</evidence>
<dbReference type="EMBL" id="CAJVQB010045300">
    <property type="protein sequence ID" value="CAG8832404.1"/>
    <property type="molecule type" value="Genomic_DNA"/>
</dbReference>
<organism evidence="1 2">
    <name type="scientific">Gigaspora margarita</name>
    <dbReference type="NCBI Taxonomy" id="4874"/>
    <lineage>
        <taxon>Eukaryota</taxon>
        <taxon>Fungi</taxon>
        <taxon>Fungi incertae sedis</taxon>
        <taxon>Mucoromycota</taxon>
        <taxon>Glomeromycotina</taxon>
        <taxon>Glomeromycetes</taxon>
        <taxon>Diversisporales</taxon>
        <taxon>Gigasporaceae</taxon>
        <taxon>Gigaspora</taxon>
    </lineage>
</organism>
<gene>
    <name evidence="1" type="ORF">GMARGA_LOCUS31039</name>
</gene>
<proteinExistence type="predicted"/>
<sequence length="84" mass="9651">NILDKHNEKTNLIIIELLLNESNNELVNQDSSETDSQSPLLNVEPSQDKAKNYFDIKIEGEPKPIIVGDEPIDKIFEKIQKEFE</sequence>
<protein>
    <submittedName>
        <fullName evidence="1">4186_t:CDS:1</fullName>
    </submittedName>
</protein>
<feature type="non-terminal residue" evidence="1">
    <location>
        <position position="1"/>
    </location>
</feature>
<comment type="caution">
    <text evidence="1">The sequence shown here is derived from an EMBL/GenBank/DDBJ whole genome shotgun (WGS) entry which is preliminary data.</text>
</comment>
<feature type="non-terminal residue" evidence="1">
    <location>
        <position position="84"/>
    </location>
</feature>
<keyword evidence="2" id="KW-1185">Reference proteome</keyword>
<reference evidence="1 2" key="1">
    <citation type="submission" date="2021-06" db="EMBL/GenBank/DDBJ databases">
        <authorList>
            <person name="Kallberg Y."/>
            <person name="Tangrot J."/>
            <person name="Rosling A."/>
        </authorList>
    </citation>
    <scope>NUCLEOTIDE SEQUENCE [LARGE SCALE GENOMIC DNA]</scope>
    <source>
        <strain evidence="1 2">120-4 pot B 10/14</strain>
    </source>
</reference>
<accession>A0ABN7WJ50</accession>
<dbReference type="Proteomes" id="UP000789901">
    <property type="component" value="Unassembled WGS sequence"/>
</dbReference>
<name>A0ABN7WJ50_GIGMA</name>